<name>A0AAW1NA71_POPJA</name>
<feature type="compositionally biased region" description="Basic and acidic residues" evidence="1">
    <location>
        <begin position="54"/>
        <end position="74"/>
    </location>
</feature>
<protein>
    <submittedName>
        <fullName evidence="2">Uncharacterized protein</fullName>
    </submittedName>
</protein>
<accession>A0AAW1NA71</accession>
<dbReference type="EMBL" id="JASPKY010000005">
    <property type="protein sequence ID" value="KAK9754762.1"/>
    <property type="molecule type" value="Genomic_DNA"/>
</dbReference>
<dbReference type="AlphaFoldDB" id="A0AAW1NA71"/>
<feature type="region of interest" description="Disordered" evidence="1">
    <location>
        <begin position="32"/>
        <end position="118"/>
    </location>
</feature>
<keyword evidence="3" id="KW-1185">Reference proteome</keyword>
<feature type="compositionally biased region" description="Acidic residues" evidence="1">
    <location>
        <begin position="86"/>
        <end position="97"/>
    </location>
</feature>
<proteinExistence type="predicted"/>
<gene>
    <name evidence="2" type="ORF">QE152_g961</name>
</gene>
<reference evidence="2 3" key="1">
    <citation type="journal article" date="2024" name="BMC Genomics">
        <title>De novo assembly and annotation of Popillia japonica's genome with initial clues to its potential as an invasive pest.</title>
        <authorList>
            <person name="Cucini C."/>
            <person name="Boschi S."/>
            <person name="Funari R."/>
            <person name="Cardaioli E."/>
            <person name="Iannotti N."/>
            <person name="Marturano G."/>
            <person name="Paoli F."/>
            <person name="Bruttini M."/>
            <person name="Carapelli A."/>
            <person name="Frati F."/>
            <person name="Nardi F."/>
        </authorList>
    </citation>
    <scope>NUCLEOTIDE SEQUENCE [LARGE SCALE GENOMIC DNA]</scope>
    <source>
        <strain evidence="2">DMR45628</strain>
    </source>
</reference>
<evidence type="ECO:0000313" key="3">
    <source>
        <dbReference type="Proteomes" id="UP001458880"/>
    </source>
</evidence>
<evidence type="ECO:0000313" key="2">
    <source>
        <dbReference type="EMBL" id="KAK9754762.1"/>
    </source>
</evidence>
<comment type="caution">
    <text evidence="2">The sequence shown here is derived from an EMBL/GenBank/DDBJ whole genome shotgun (WGS) entry which is preliminary data.</text>
</comment>
<evidence type="ECO:0000256" key="1">
    <source>
        <dbReference type="SAM" id="MobiDB-lite"/>
    </source>
</evidence>
<dbReference type="Proteomes" id="UP001458880">
    <property type="component" value="Unassembled WGS sequence"/>
</dbReference>
<sequence>MSWTTARTLAHEVTPPNIKQFVSPEDIRAYPKAEARKNVRQGRKKDKSIIATDTPEKKDIEEKYKKGQEALDKQNKKKAIKRQIVEDDDETEDEEWNSECSSNTFEPEIDPSNFEALD</sequence>
<organism evidence="2 3">
    <name type="scientific">Popillia japonica</name>
    <name type="common">Japanese beetle</name>
    <dbReference type="NCBI Taxonomy" id="7064"/>
    <lineage>
        <taxon>Eukaryota</taxon>
        <taxon>Metazoa</taxon>
        <taxon>Ecdysozoa</taxon>
        <taxon>Arthropoda</taxon>
        <taxon>Hexapoda</taxon>
        <taxon>Insecta</taxon>
        <taxon>Pterygota</taxon>
        <taxon>Neoptera</taxon>
        <taxon>Endopterygota</taxon>
        <taxon>Coleoptera</taxon>
        <taxon>Polyphaga</taxon>
        <taxon>Scarabaeiformia</taxon>
        <taxon>Scarabaeidae</taxon>
        <taxon>Rutelinae</taxon>
        <taxon>Popillia</taxon>
    </lineage>
</organism>